<proteinExistence type="predicted"/>
<evidence type="ECO:0000313" key="2">
    <source>
        <dbReference type="Proteomes" id="UP001291687"/>
    </source>
</evidence>
<reference evidence="1 2" key="1">
    <citation type="submission" date="2023-03" db="EMBL/GenBank/DDBJ databases">
        <title>Host association and intracellularity evolved multiple times independently in the Rickettsiales.</title>
        <authorList>
            <person name="Castelli M."/>
            <person name="Nardi T."/>
            <person name="Gammuto L."/>
            <person name="Bellinzona G."/>
            <person name="Sabaneyeva E."/>
            <person name="Potekhin A."/>
            <person name="Serra V."/>
            <person name="Petroni G."/>
            <person name="Sassera D."/>
        </authorList>
    </citation>
    <scope>NUCLEOTIDE SEQUENCE [LARGE SCALE GENOMIC DNA]</scope>
    <source>
        <strain evidence="1 2">Sr 2-6</strain>
    </source>
</reference>
<organism evidence="1 2">
    <name type="scientific">Candidatus Megaera venefica</name>
    <dbReference type="NCBI Taxonomy" id="2055910"/>
    <lineage>
        <taxon>Bacteria</taxon>
        <taxon>Pseudomonadati</taxon>
        <taxon>Pseudomonadota</taxon>
        <taxon>Alphaproteobacteria</taxon>
        <taxon>Rickettsiales</taxon>
        <taxon>Rickettsiaceae</taxon>
        <taxon>Candidatus Megaera</taxon>
    </lineage>
</organism>
<protein>
    <submittedName>
        <fullName evidence="1">DUF924 domain-containing protein</fullName>
    </submittedName>
</protein>
<comment type="caution">
    <text evidence="1">The sequence shown here is derived from an EMBL/GenBank/DDBJ whole genome shotgun (WGS) entry which is preliminary data.</text>
</comment>
<dbReference type="Pfam" id="PF06041">
    <property type="entry name" value="DUF924"/>
    <property type="match status" value="1"/>
</dbReference>
<keyword evidence="2" id="KW-1185">Reference proteome</keyword>
<dbReference type="EMBL" id="JARJFB010000020">
    <property type="protein sequence ID" value="MEA0970462.1"/>
    <property type="molecule type" value="Genomic_DNA"/>
</dbReference>
<dbReference type="RefSeq" id="WP_322776366.1">
    <property type="nucleotide sequence ID" value="NZ_JARJFB010000020.1"/>
</dbReference>
<sequence>MDYNVVIDFWFNNKQKWFVKEPEFDTLIQEKFLTVYNQAINRELENWKNKAESLLSLVLVLDQFPRNMFRDTPQAFSGDEISLFLVKEAIEKGFDLKLNSDQRMFLYMPLMHSELLLDQELSVELYSKMKNINTLNYAIAHHDIIVRFSRFPHRNKILGRISTLQELEFLRTPNSSF</sequence>
<dbReference type="Proteomes" id="UP001291687">
    <property type="component" value="Unassembled WGS sequence"/>
</dbReference>
<evidence type="ECO:0000313" key="1">
    <source>
        <dbReference type="EMBL" id="MEA0970462.1"/>
    </source>
</evidence>
<dbReference type="SUPFAM" id="SSF48452">
    <property type="entry name" value="TPR-like"/>
    <property type="match status" value="1"/>
</dbReference>
<name>A0ABU5NBH3_9RICK</name>
<dbReference type="Gene3D" id="1.25.40.10">
    <property type="entry name" value="Tetratricopeptide repeat domain"/>
    <property type="match status" value="1"/>
</dbReference>
<accession>A0ABU5NBH3</accession>
<dbReference type="Gene3D" id="1.20.58.320">
    <property type="entry name" value="TPR-like"/>
    <property type="match status" value="1"/>
</dbReference>
<dbReference type="InterPro" id="IPR010323">
    <property type="entry name" value="DUF924"/>
</dbReference>
<gene>
    <name evidence="1" type="ORF">Megvenef_00427</name>
</gene>
<dbReference type="InterPro" id="IPR011990">
    <property type="entry name" value="TPR-like_helical_dom_sf"/>
</dbReference>